<dbReference type="GO" id="GO:0005886">
    <property type="term" value="C:plasma membrane"/>
    <property type="evidence" value="ECO:0007669"/>
    <property type="project" value="TreeGrafter"/>
</dbReference>
<protein>
    <submittedName>
        <fullName evidence="8">ZIP zinc transporter</fullName>
    </submittedName>
</protein>
<feature type="transmembrane region" description="Helical" evidence="6">
    <location>
        <begin position="259"/>
        <end position="277"/>
    </location>
</feature>
<dbReference type="OrthoDB" id="448280at2759"/>
<reference evidence="8" key="1">
    <citation type="submission" date="2022-11" db="EMBL/GenBank/DDBJ databases">
        <authorList>
            <person name="Petersen C."/>
        </authorList>
    </citation>
    <scope>NUCLEOTIDE SEQUENCE</scope>
    <source>
        <strain evidence="8">IBT 30761</strain>
    </source>
</reference>
<evidence type="ECO:0000256" key="6">
    <source>
        <dbReference type="SAM" id="Phobius"/>
    </source>
</evidence>
<feature type="transmembrane region" description="Helical" evidence="6">
    <location>
        <begin position="395"/>
        <end position="416"/>
    </location>
</feature>
<keyword evidence="2 6" id="KW-0812">Transmembrane</keyword>
<sequence>MRISESLLLFLSLAKAYAATATTTSNSSTITGCHSHGSEIYCIDGDGEEVLVSATSTPTGGIPAQYTGCHSHGSETYCMDSDGNEALIEKEEAHEHESESSGESSEHDHSSENSEHDHSSESSEHDHSSESSEHDHGHNHEESESSGGQDCHFHAGVEHCVGAGESESSQSCGIQSRDYDVPLRIGTLFVVLVTSAIGVFAPILLARLPFAAVNSVVMTIIKQFGTGIIIATAFVHLYTHANLMFTNECLGELDYEATTSAVVMAGIFLAFLFEYVGHRIIVSRGQKTDATCSDASGCQEESRKDGSQSPQHPTIAHLGHSHGADPTKPDTKFSVLVMEAGVLFHSILIGLTLVVAGDSFYKTLLVVIVFHQFFEGLALGARISTLSGGIFPLKAIMAGAFALITPIGMAIGLGVLNSFNGNERSTLIALGTLDALSAGILVWVGVVDMWARDWVIEGGEMLDAALSKVLTGGVALVSGLVLMGLLGKWA</sequence>
<keyword evidence="4 6" id="KW-0472">Membrane</keyword>
<feature type="transmembrane region" description="Helical" evidence="6">
    <location>
        <begin position="220"/>
        <end position="239"/>
    </location>
</feature>
<feature type="region of interest" description="Disordered" evidence="5">
    <location>
        <begin position="90"/>
        <end position="151"/>
    </location>
</feature>
<feature type="transmembrane region" description="Helical" evidence="6">
    <location>
        <begin position="363"/>
        <end position="383"/>
    </location>
</feature>
<dbReference type="Pfam" id="PF02535">
    <property type="entry name" value="Zip"/>
    <property type="match status" value="1"/>
</dbReference>
<evidence type="ECO:0000256" key="5">
    <source>
        <dbReference type="SAM" id="MobiDB-lite"/>
    </source>
</evidence>
<feature type="signal peptide" evidence="7">
    <location>
        <begin position="1"/>
        <end position="18"/>
    </location>
</feature>
<feature type="chain" id="PRO_5040877796" evidence="7">
    <location>
        <begin position="19"/>
        <end position="490"/>
    </location>
</feature>
<dbReference type="GeneID" id="81361038"/>
<reference evidence="8" key="2">
    <citation type="journal article" date="2023" name="IMA Fungus">
        <title>Comparative genomic study of the Penicillium genus elucidates a diverse pangenome and 15 lateral gene transfer events.</title>
        <authorList>
            <person name="Petersen C."/>
            <person name="Sorensen T."/>
            <person name="Nielsen M.R."/>
            <person name="Sondergaard T.E."/>
            <person name="Sorensen J.L."/>
            <person name="Fitzpatrick D.A."/>
            <person name="Frisvad J.C."/>
            <person name="Nielsen K.L."/>
        </authorList>
    </citation>
    <scope>NUCLEOTIDE SEQUENCE</scope>
    <source>
        <strain evidence="8">IBT 30761</strain>
    </source>
</reference>
<feature type="compositionally biased region" description="Basic and acidic residues" evidence="5">
    <location>
        <begin position="90"/>
        <end position="143"/>
    </location>
</feature>
<gene>
    <name evidence="8" type="ORF">N7532_009568</name>
</gene>
<evidence type="ECO:0000256" key="3">
    <source>
        <dbReference type="ARBA" id="ARBA00022989"/>
    </source>
</evidence>
<dbReference type="Proteomes" id="UP001149074">
    <property type="component" value="Unassembled WGS sequence"/>
</dbReference>
<dbReference type="PANTHER" id="PTHR11040:SF44">
    <property type="entry name" value="PROTEIN ZNTC-RELATED"/>
    <property type="match status" value="1"/>
</dbReference>
<evidence type="ECO:0000256" key="1">
    <source>
        <dbReference type="ARBA" id="ARBA00004141"/>
    </source>
</evidence>
<comment type="caution">
    <text evidence="8">The sequence shown here is derived from an EMBL/GenBank/DDBJ whole genome shotgun (WGS) entry which is preliminary data.</text>
</comment>
<feature type="transmembrane region" description="Helical" evidence="6">
    <location>
        <begin position="428"/>
        <end position="448"/>
    </location>
</feature>
<evidence type="ECO:0000256" key="7">
    <source>
        <dbReference type="SAM" id="SignalP"/>
    </source>
</evidence>
<evidence type="ECO:0000256" key="4">
    <source>
        <dbReference type="ARBA" id="ARBA00023136"/>
    </source>
</evidence>
<dbReference type="PANTHER" id="PTHR11040">
    <property type="entry name" value="ZINC/IRON TRANSPORTER"/>
    <property type="match status" value="1"/>
</dbReference>
<dbReference type="GO" id="GO:0005385">
    <property type="term" value="F:zinc ion transmembrane transporter activity"/>
    <property type="evidence" value="ECO:0007669"/>
    <property type="project" value="TreeGrafter"/>
</dbReference>
<dbReference type="InterPro" id="IPR003689">
    <property type="entry name" value="ZIP"/>
</dbReference>
<organism evidence="8 9">
    <name type="scientific">Penicillium argentinense</name>
    <dbReference type="NCBI Taxonomy" id="1131581"/>
    <lineage>
        <taxon>Eukaryota</taxon>
        <taxon>Fungi</taxon>
        <taxon>Dikarya</taxon>
        <taxon>Ascomycota</taxon>
        <taxon>Pezizomycotina</taxon>
        <taxon>Eurotiomycetes</taxon>
        <taxon>Eurotiomycetidae</taxon>
        <taxon>Eurotiales</taxon>
        <taxon>Aspergillaceae</taxon>
        <taxon>Penicillium</taxon>
    </lineage>
</organism>
<dbReference type="AlphaFoldDB" id="A0A9W9K2N7"/>
<feature type="region of interest" description="Disordered" evidence="5">
    <location>
        <begin position="290"/>
        <end position="326"/>
    </location>
</feature>
<feature type="transmembrane region" description="Helical" evidence="6">
    <location>
        <begin position="336"/>
        <end position="357"/>
    </location>
</feature>
<keyword evidence="7" id="KW-0732">Signal</keyword>
<keyword evidence="9" id="KW-1185">Reference proteome</keyword>
<evidence type="ECO:0000256" key="2">
    <source>
        <dbReference type="ARBA" id="ARBA00022692"/>
    </source>
</evidence>
<dbReference type="RefSeq" id="XP_056472865.1">
    <property type="nucleotide sequence ID" value="XM_056622059.1"/>
</dbReference>
<evidence type="ECO:0000313" key="8">
    <source>
        <dbReference type="EMBL" id="KAJ5090884.1"/>
    </source>
</evidence>
<accession>A0A9W9K2N7</accession>
<evidence type="ECO:0000313" key="9">
    <source>
        <dbReference type="Proteomes" id="UP001149074"/>
    </source>
</evidence>
<keyword evidence="3 6" id="KW-1133">Transmembrane helix</keyword>
<comment type="subcellular location">
    <subcellularLocation>
        <location evidence="1">Membrane</location>
        <topology evidence="1">Multi-pass membrane protein</topology>
    </subcellularLocation>
</comment>
<dbReference type="PROSITE" id="PS51257">
    <property type="entry name" value="PROKAR_LIPOPROTEIN"/>
    <property type="match status" value="1"/>
</dbReference>
<proteinExistence type="predicted"/>
<name>A0A9W9K2N7_9EURO</name>
<dbReference type="EMBL" id="JAPQKI010000009">
    <property type="protein sequence ID" value="KAJ5090884.1"/>
    <property type="molecule type" value="Genomic_DNA"/>
</dbReference>
<feature type="transmembrane region" description="Helical" evidence="6">
    <location>
        <begin position="469"/>
        <end position="487"/>
    </location>
</feature>
<feature type="transmembrane region" description="Helical" evidence="6">
    <location>
        <begin position="185"/>
        <end position="208"/>
    </location>
</feature>